<protein>
    <submittedName>
        <fullName evidence="2">Nucleoside-diphosphate-sugar epimerase</fullName>
    </submittedName>
</protein>
<name>A0A841RCV9_9SPIO</name>
<dbReference type="EMBL" id="JACHGJ010000002">
    <property type="protein sequence ID" value="MBB6480232.1"/>
    <property type="molecule type" value="Genomic_DNA"/>
</dbReference>
<keyword evidence="1" id="KW-0812">Transmembrane</keyword>
<evidence type="ECO:0000256" key="1">
    <source>
        <dbReference type="SAM" id="Phobius"/>
    </source>
</evidence>
<dbReference type="InterPro" id="IPR036291">
    <property type="entry name" value="NAD(P)-bd_dom_sf"/>
</dbReference>
<dbReference type="Proteomes" id="UP000587760">
    <property type="component" value="Unassembled WGS sequence"/>
</dbReference>
<sequence length="96" mass="11166">MSWQDWVSRWADALGVKAPRLSAPYWAMLPLTAFLVGIYKLFRIKSAPILTLYRIRIMYKDLAFSNRKSVEKLGYSPAVPFEESIKRTLDFYSSVK</sequence>
<proteinExistence type="predicted"/>
<accession>A0A841RCV9</accession>
<gene>
    <name evidence="2" type="ORF">HNR50_001890</name>
</gene>
<organism evidence="2 3">
    <name type="scientific">Spirochaeta isovalerica</name>
    <dbReference type="NCBI Taxonomy" id="150"/>
    <lineage>
        <taxon>Bacteria</taxon>
        <taxon>Pseudomonadati</taxon>
        <taxon>Spirochaetota</taxon>
        <taxon>Spirochaetia</taxon>
        <taxon>Spirochaetales</taxon>
        <taxon>Spirochaetaceae</taxon>
        <taxon>Spirochaeta</taxon>
    </lineage>
</organism>
<dbReference type="Gene3D" id="3.40.50.720">
    <property type="entry name" value="NAD(P)-binding Rossmann-like Domain"/>
    <property type="match status" value="1"/>
</dbReference>
<reference evidence="2 3" key="1">
    <citation type="submission" date="2020-08" db="EMBL/GenBank/DDBJ databases">
        <title>Genomic Encyclopedia of Type Strains, Phase IV (KMG-IV): sequencing the most valuable type-strain genomes for metagenomic binning, comparative biology and taxonomic classification.</title>
        <authorList>
            <person name="Goeker M."/>
        </authorList>
    </citation>
    <scope>NUCLEOTIDE SEQUENCE [LARGE SCALE GENOMIC DNA]</scope>
    <source>
        <strain evidence="2 3">DSM 2461</strain>
    </source>
</reference>
<keyword evidence="3" id="KW-1185">Reference proteome</keyword>
<feature type="transmembrane region" description="Helical" evidence="1">
    <location>
        <begin position="23"/>
        <end position="42"/>
    </location>
</feature>
<keyword evidence="1" id="KW-1133">Transmembrane helix</keyword>
<dbReference type="RefSeq" id="WP_184746183.1">
    <property type="nucleotide sequence ID" value="NZ_JACHGJ010000002.1"/>
</dbReference>
<keyword evidence="1" id="KW-0472">Membrane</keyword>
<dbReference type="AlphaFoldDB" id="A0A841RCV9"/>
<evidence type="ECO:0000313" key="3">
    <source>
        <dbReference type="Proteomes" id="UP000587760"/>
    </source>
</evidence>
<comment type="caution">
    <text evidence="2">The sequence shown here is derived from an EMBL/GenBank/DDBJ whole genome shotgun (WGS) entry which is preliminary data.</text>
</comment>
<evidence type="ECO:0000313" key="2">
    <source>
        <dbReference type="EMBL" id="MBB6480232.1"/>
    </source>
</evidence>
<dbReference type="SUPFAM" id="SSF51735">
    <property type="entry name" value="NAD(P)-binding Rossmann-fold domains"/>
    <property type="match status" value="1"/>
</dbReference>